<evidence type="ECO:0000256" key="8">
    <source>
        <dbReference type="RuleBase" id="RU003805"/>
    </source>
</evidence>
<gene>
    <name evidence="10" type="ORF">SPAPADRAFT_57614</name>
</gene>
<dbReference type="OrthoDB" id="276422at2759"/>
<evidence type="ECO:0000259" key="9">
    <source>
        <dbReference type="SMART" id="SM01311"/>
    </source>
</evidence>
<accession>G3AVF5</accession>
<feature type="domain" description="DNA-directed RNA polymerase N-terminal" evidence="9">
    <location>
        <begin position="155"/>
        <end position="435"/>
    </location>
</feature>
<dbReference type="AlphaFoldDB" id="G3AVF5"/>
<dbReference type="PROSITE" id="PS00489">
    <property type="entry name" value="RNA_POL_PHAGE_2"/>
    <property type="match status" value="1"/>
</dbReference>
<dbReference type="InterPro" id="IPR029262">
    <property type="entry name" value="RPOL_N"/>
</dbReference>
<organism evidence="11">
    <name type="scientific">Spathaspora passalidarum (strain NRRL Y-27907 / 11-Y1)</name>
    <dbReference type="NCBI Taxonomy" id="619300"/>
    <lineage>
        <taxon>Eukaryota</taxon>
        <taxon>Fungi</taxon>
        <taxon>Dikarya</taxon>
        <taxon>Ascomycota</taxon>
        <taxon>Saccharomycotina</taxon>
        <taxon>Pichiomycetes</taxon>
        <taxon>Debaryomycetaceae</taxon>
        <taxon>Spathaspora</taxon>
    </lineage>
</organism>
<dbReference type="InterPro" id="IPR043502">
    <property type="entry name" value="DNA/RNA_pol_sf"/>
</dbReference>
<keyword evidence="11" id="KW-1185">Reference proteome</keyword>
<dbReference type="GeneID" id="18872137"/>
<keyword evidence="4 8" id="KW-0808">Transferase</keyword>
<dbReference type="InterPro" id="IPR046950">
    <property type="entry name" value="DNA-dir_Rpol_C_phage-type"/>
</dbReference>
<dbReference type="Gene3D" id="1.10.287.280">
    <property type="match status" value="1"/>
</dbReference>
<evidence type="ECO:0000256" key="1">
    <source>
        <dbReference type="ARBA" id="ARBA00009493"/>
    </source>
</evidence>
<dbReference type="HOGENOM" id="CLU_007518_0_0_1"/>
<dbReference type="EMBL" id="GL996506">
    <property type="protein sequence ID" value="EGW30174.1"/>
    <property type="molecule type" value="Genomic_DNA"/>
</dbReference>
<comment type="similarity">
    <text evidence="1 8">Belongs to the phage and mitochondrial RNA polymerase family.</text>
</comment>
<dbReference type="Proteomes" id="UP000000709">
    <property type="component" value="Unassembled WGS sequence"/>
</dbReference>
<sequence>MTKEKVGIAFAKATIHLYYIANRYSVTKRISPFLVDFLFDNLADFKLELQSVASELSEQYLRDCIITICRRKKITIPTFKQSQPVHDNKFQIALSKYKNEYGSISIHELYKFIQETKFDWNGKIKPNIKLYEFYDTLNARDKHEFMQAYLNFHTEKQAIIEEAMDFIEYIPSEFKQKSNNLISLVYNNNELLNQWISKTSTKIMNMLQVKNPETDQEKLLHQYQSYFVFVPVSLHIHGLLSEILGNVGLYNDGVPIYKIKSQLRYSFDKQMVNAIPFKHNGGIMKYMNRNDRDDLISVFLDVLIESATIEISEDNIKLMKTMTKDVTSEEFLNRNEDGSCPALIVCDSEGSYKYPVIKIHPILENDLSNCRGKVSRFPMVVPPKPWTNLFEGGYLVHKECVFMARFDKTYLNYFKQVSYDGHLDSVFMTLNKLGSLAWAINPDMLKILNRAANMPQGFLKIPRPISDKVPKFKDKFAQQKYISSKGARITFNMLLDMANGFSKNGEMLYTPYQLDFRGRVYPSSNLSHILSDEFRCLFMFWHSKALGNDGFNWLKYHLSSMFGNSGFHMEQAIGFCDKHKQDIIDSAKYPFDGKQWWLKSKTPYQTLSACMELTKVWEFEEQGGNIEEFRTRFPVHQDGSCNGLQHYAALTRDERGGKAVNLLDEPKKQDIYMEVANIVESKLQALIDSPDETERLYAKLGLIVLSRKLVKTTVMTTVYGVTTIGAAGQVRNRIKDFVDDCNQNPQMKGTISEEALEKIQSESFKLGMFLANVILGSISSLFAPATAVQQWLRVNIKRVLSSFNSKSVMYIKNMKPELFEKVFTQPQSLRPIIWKVPSGFPVIQYYVKSPNNQNFQSVLSSVVASQGKRTLSPMSKYKSVNGIAPNYIHSLDAVHMMWTCNNMYNEGLSFAAVHDSFWTHPCDVKRMSTILRQEFVKLHTPDLLMSLRNDLMQQVKGSYQLVQFRSCDFPELAKRIKRLRQTYPCRDNLNEMLYYELTQLEQGTSEISLWIEDYDPKVYFNREEYNSSPQVPEKYVNNGREKTWVFVPVKIQDLPAKGKLDLNRVLQSEFFFH</sequence>
<dbReference type="Gene3D" id="1.10.1320.10">
    <property type="entry name" value="DNA-directed RNA polymerase, N-terminal domain"/>
    <property type="match status" value="1"/>
</dbReference>
<dbReference type="SUPFAM" id="SSF56672">
    <property type="entry name" value="DNA/RNA polymerases"/>
    <property type="match status" value="1"/>
</dbReference>
<dbReference type="STRING" id="619300.G3AVF5"/>
<dbReference type="GO" id="GO:0003899">
    <property type="term" value="F:DNA-directed RNA polymerase activity"/>
    <property type="evidence" value="ECO:0007669"/>
    <property type="project" value="UniProtKB-EC"/>
</dbReference>
<proteinExistence type="inferred from homology"/>
<comment type="catalytic activity">
    <reaction evidence="7 8">
        <text>RNA(n) + a ribonucleoside 5'-triphosphate = RNA(n+1) + diphosphate</text>
        <dbReference type="Rhea" id="RHEA:21248"/>
        <dbReference type="Rhea" id="RHEA-COMP:14527"/>
        <dbReference type="Rhea" id="RHEA-COMP:17342"/>
        <dbReference type="ChEBI" id="CHEBI:33019"/>
        <dbReference type="ChEBI" id="CHEBI:61557"/>
        <dbReference type="ChEBI" id="CHEBI:140395"/>
        <dbReference type="EC" id="2.7.7.6"/>
    </reaction>
</comment>
<keyword evidence="5 8" id="KW-0548">Nucleotidyltransferase</keyword>
<dbReference type="SMART" id="SM01311">
    <property type="entry name" value="RPOL_N"/>
    <property type="match status" value="1"/>
</dbReference>
<evidence type="ECO:0000256" key="5">
    <source>
        <dbReference type="ARBA" id="ARBA00022695"/>
    </source>
</evidence>
<evidence type="ECO:0000313" key="11">
    <source>
        <dbReference type="Proteomes" id="UP000000709"/>
    </source>
</evidence>
<comment type="function">
    <text evidence="8">DNA-dependent RNA polymerase catalyzes the transcription of DNA into RNA using the four ribonucleoside triphosphates as substrates.</text>
</comment>
<dbReference type="RefSeq" id="XP_007377940.1">
    <property type="nucleotide sequence ID" value="XM_007377878.1"/>
</dbReference>
<dbReference type="GO" id="GO:0006390">
    <property type="term" value="P:mitochondrial transcription"/>
    <property type="evidence" value="ECO:0007669"/>
    <property type="project" value="TreeGrafter"/>
</dbReference>
<dbReference type="PANTHER" id="PTHR10102:SF0">
    <property type="entry name" value="DNA-DIRECTED RNA POLYMERASE, MITOCHONDRIAL"/>
    <property type="match status" value="1"/>
</dbReference>
<name>G3AVF5_SPAPN</name>
<evidence type="ECO:0000256" key="2">
    <source>
        <dbReference type="ARBA" id="ARBA00012418"/>
    </source>
</evidence>
<dbReference type="PROSITE" id="PS00900">
    <property type="entry name" value="RNA_POL_PHAGE_1"/>
    <property type="match status" value="1"/>
</dbReference>
<protein>
    <recommendedName>
        <fullName evidence="2 8">DNA-directed RNA polymerase</fullName>
        <ecNumber evidence="2 8">2.7.7.6</ecNumber>
    </recommendedName>
</protein>
<dbReference type="KEGG" id="spaa:SPAPADRAFT_57614"/>
<evidence type="ECO:0000256" key="6">
    <source>
        <dbReference type="ARBA" id="ARBA00023163"/>
    </source>
</evidence>
<evidence type="ECO:0000256" key="4">
    <source>
        <dbReference type="ARBA" id="ARBA00022679"/>
    </source>
</evidence>
<evidence type="ECO:0000256" key="3">
    <source>
        <dbReference type="ARBA" id="ARBA00022478"/>
    </source>
</evidence>
<keyword evidence="6 8" id="KW-0804">Transcription</keyword>
<dbReference type="Pfam" id="PF14700">
    <property type="entry name" value="RPOL_N"/>
    <property type="match status" value="1"/>
</dbReference>
<keyword evidence="3 8" id="KW-0240">DNA-directed RNA polymerase</keyword>
<dbReference type="eggNOG" id="KOG1038">
    <property type="taxonomic scope" value="Eukaryota"/>
</dbReference>
<dbReference type="InterPro" id="IPR002092">
    <property type="entry name" value="DNA-dir_Rpol_phage-type"/>
</dbReference>
<dbReference type="Pfam" id="PF00940">
    <property type="entry name" value="RNA_pol"/>
    <property type="match status" value="1"/>
</dbReference>
<dbReference type="EC" id="2.7.7.6" evidence="2 8"/>
<dbReference type="GO" id="GO:0001018">
    <property type="term" value="F:mitochondrial promoter sequence-specific DNA binding"/>
    <property type="evidence" value="ECO:0007669"/>
    <property type="project" value="TreeGrafter"/>
</dbReference>
<dbReference type="PANTHER" id="PTHR10102">
    <property type="entry name" value="DNA-DIRECTED RNA POLYMERASE, MITOCHONDRIAL"/>
    <property type="match status" value="1"/>
</dbReference>
<dbReference type="Gene3D" id="1.10.150.20">
    <property type="entry name" value="5' to 3' exonuclease, C-terminal subdomain"/>
    <property type="match status" value="1"/>
</dbReference>
<dbReference type="InterPro" id="IPR037159">
    <property type="entry name" value="RNA_POL_N_sf"/>
</dbReference>
<dbReference type="GO" id="GO:0034245">
    <property type="term" value="C:mitochondrial DNA-directed RNA polymerase complex"/>
    <property type="evidence" value="ECO:0007669"/>
    <property type="project" value="TreeGrafter"/>
</dbReference>
<dbReference type="InParanoid" id="G3AVF5"/>
<evidence type="ECO:0000313" key="10">
    <source>
        <dbReference type="EMBL" id="EGW30174.1"/>
    </source>
</evidence>
<reference evidence="10 11" key="1">
    <citation type="journal article" date="2011" name="Proc. Natl. Acad. Sci. U.S.A.">
        <title>Comparative genomics of xylose-fermenting fungi for enhanced biofuel production.</title>
        <authorList>
            <person name="Wohlbach D.J."/>
            <person name="Kuo A."/>
            <person name="Sato T.K."/>
            <person name="Potts K.M."/>
            <person name="Salamov A.A."/>
            <person name="LaButti K.M."/>
            <person name="Sun H."/>
            <person name="Clum A."/>
            <person name="Pangilinan J.L."/>
            <person name="Lindquist E.A."/>
            <person name="Lucas S."/>
            <person name="Lapidus A."/>
            <person name="Jin M."/>
            <person name="Gunawan C."/>
            <person name="Balan V."/>
            <person name="Dale B.E."/>
            <person name="Jeffries T.W."/>
            <person name="Zinkel R."/>
            <person name="Barry K.W."/>
            <person name="Grigoriev I.V."/>
            <person name="Gasch A.P."/>
        </authorList>
    </citation>
    <scope>NUCLEOTIDE SEQUENCE [LARGE SCALE GENOMIC DNA]</scope>
    <source>
        <strain evidence="11">NRRL Y-27907 / 11-Y1</strain>
    </source>
</reference>
<evidence type="ECO:0000256" key="7">
    <source>
        <dbReference type="ARBA" id="ARBA00048552"/>
    </source>
</evidence>
<dbReference type="OMA" id="LVKRPVM"/>